<keyword evidence="2" id="KW-0813">Transport</keyword>
<dbReference type="AlphaFoldDB" id="A0A9X2HK73"/>
<protein>
    <submittedName>
        <fullName evidence="8">MFS transporter</fullName>
    </submittedName>
</protein>
<evidence type="ECO:0000256" key="3">
    <source>
        <dbReference type="ARBA" id="ARBA00022692"/>
    </source>
</evidence>
<feature type="transmembrane region" description="Helical" evidence="6">
    <location>
        <begin position="179"/>
        <end position="200"/>
    </location>
</feature>
<feature type="transmembrane region" description="Helical" evidence="6">
    <location>
        <begin position="407"/>
        <end position="427"/>
    </location>
</feature>
<dbReference type="RefSeq" id="WP_254296394.1">
    <property type="nucleotide sequence ID" value="NZ_JAMLDX010000022.1"/>
</dbReference>
<feature type="transmembrane region" description="Helical" evidence="6">
    <location>
        <begin position="22"/>
        <end position="39"/>
    </location>
</feature>
<dbReference type="InterPro" id="IPR020846">
    <property type="entry name" value="MFS_dom"/>
</dbReference>
<feature type="transmembrane region" description="Helical" evidence="6">
    <location>
        <begin position="367"/>
        <end position="387"/>
    </location>
</feature>
<dbReference type="Proteomes" id="UP001139451">
    <property type="component" value="Unassembled WGS sequence"/>
</dbReference>
<evidence type="ECO:0000256" key="2">
    <source>
        <dbReference type="ARBA" id="ARBA00022448"/>
    </source>
</evidence>
<evidence type="ECO:0000313" key="9">
    <source>
        <dbReference type="Proteomes" id="UP001139451"/>
    </source>
</evidence>
<dbReference type="SUPFAM" id="SSF103473">
    <property type="entry name" value="MFS general substrate transporter"/>
    <property type="match status" value="1"/>
</dbReference>
<feature type="transmembrane region" description="Helical" evidence="6">
    <location>
        <begin position="60"/>
        <end position="81"/>
    </location>
</feature>
<feature type="transmembrane region" description="Helical" evidence="6">
    <location>
        <begin position="305"/>
        <end position="327"/>
    </location>
</feature>
<feature type="transmembrane region" description="Helical" evidence="6">
    <location>
        <begin position="149"/>
        <end position="173"/>
    </location>
</feature>
<dbReference type="PROSITE" id="PS50850">
    <property type="entry name" value="MFS"/>
    <property type="match status" value="1"/>
</dbReference>
<comment type="caution">
    <text evidence="8">The sequence shown here is derived from an EMBL/GenBank/DDBJ whole genome shotgun (WGS) entry which is preliminary data.</text>
</comment>
<comment type="subcellular location">
    <subcellularLocation>
        <location evidence="1">Membrane</location>
        <topology evidence="1">Multi-pass membrane protein</topology>
    </subcellularLocation>
</comment>
<dbReference type="InterPro" id="IPR044770">
    <property type="entry name" value="MFS_spinster-like"/>
</dbReference>
<evidence type="ECO:0000259" key="7">
    <source>
        <dbReference type="PROSITE" id="PS50850"/>
    </source>
</evidence>
<feature type="domain" description="Major facilitator superfamily (MFS) profile" evidence="7">
    <location>
        <begin position="26"/>
        <end position="431"/>
    </location>
</feature>
<evidence type="ECO:0000256" key="5">
    <source>
        <dbReference type="ARBA" id="ARBA00023136"/>
    </source>
</evidence>
<dbReference type="GO" id="GO:0016020">
    <property type="term" value="C:membrane"/>
    <property type="evidence" value="ECO:0007669"/>
    <property type="project" value="UniProtKB-SubCell"/>
</dbReference>
<feature type="transmembrane region" description="Helical" evidence="6">
    <location>
        <begin position="235"/>
        <end position="256"/>
    </location>
</feature>
<proteinExistence type="predicted"/>
<dbReference type="InterPro" id="IPR011701">
    <property type="entry name" value="MFS"/>
</dbReference>
<reference evidence="8" key="1">
    <citation type="submission" date="2022-05" db="EMBL/GenBank/DDBJ databases">
        <title>Sphingomonas sp. strain MG17 Genome sequencing and assembly.</title>
        <authorList>
            <person name="Kim I."/>
        </authorList>
    </citation>
    <scope>NUCLEOTIDE SEQUENCE</scope>
    <source>
        <strain evidence="8">MG17</strain>
    </source>
</reference>
<feature type="transmembrane region" description="Helical" evidence="6">
    <location>
        <begin position="276"/>
        <end position="298"/>
    </location>
</feature>
<keyword evidence="5 6" id="KW-0472">Membrane</keyword>
<dbReference type="CDD" id="cd17328">
    <property type="entry name" value="MFS_spinster_like"/>
    <property type="match status" value="1"/>
</dbReference>
<sequence>MQSRQIDVAVAPQDDAHMSPQAAYWALFVLTAVYALNIADRYILSTLIEPIRHEFQLSDSALGLVTGVGLAIFYVTAGIPLGVLADKVNRRRMILAALTAWSVMTALCGMAQNFWHLLIARTGVGVGEAGGTPPSQSLMADYFPPERRALAASLFSLGVPIGSAVGGIVAASVAEVHGWRSALLVAAAMSIPVVLLVLTLKEPRRGRFDPQPTTGDAPTGVGLRTTLRFILGNNAVFHVIAGATVATFSGMGLVWWSPAFLARSHGMSVGDAGVQIGLMNGIGGTIAMLASAAFMIVLARRPTAALATFLAVITGMITIPAVTAHAVSDRQIALINLWLLIALANIYIGPTLALLNNLFPPTMRATAVAIVLFTANIANLVIAPQGIGFLSDRLRPLLADPESSLRYALLACAFTGIWGAIHFMLAARALRERG</sequence>
<organism evidence="8 9">
    <name type="scientific">Sphingomonas tagetis</name>
    <dbReference type="NCBI Taxonomy" id="2949092"/>
    <lineage>
        <taxon>Bacteria</taxon>
        <taxon>Pseudomonadati</taxon>
        <taxon>Pseudomonadota</taxon>
        <taxon>Alphaproteobacteria</taxon>
        <taxon>Sphingomonadales</taxon>
        <taxon>Sphingomonadaceae</taxon>
        <taxon>Sphingomonas</taxon>
    </lineage>
</organism>
<evidence type="ECO:0000256" key="6">
    <source>
        <dbReference type="SAM" id="Phobius"/>
    </source>
</evidence>
<name>A0A9X2HK73_9SPHN</name>
<keyword evidence="4 6" id="KW-1133">Transmembrane helix</keyword>
<dbReference type="PANTHER" id="PTHR23505">
    <property type="entry name" value="SPINSTER"/>
    <property type="match status" value="1"/>
</dbReference>
<dbReference type="GO" id="GO:0022857">
    <property type="term" value="F:transmembrane transporter activity"/>
    <property type="evidence" value="ECO:0007669"/>
    <property type="project" value="InterPro"/>
</dbReference>
<dbReference type="PANTHER" id="PTHR23505:SF79">
    <property type="entry name" value="PROTEIN SPINSTER"/>
    <property type="match status" value="1"/>
</dbReference>
<evidence type="ECO:0000313" key="8">
    <source>
        <dbReference type="EMBL" id="MCP3732736.1"/>
    </source>
</evidence>
<dbReference type="Gene3D" id="1.20.1250.20">
    <property type="entry name" value="MFS general substrate transporter like domains"/>
    <property type="match status" value="2"/>
</dbReference>
<feature type="transmembrane region" description="Helical" evidence="6">
    <location>
        <begin position="333"/>
        <end position="355"/>
    </location>
</feature>
<keyword evidence="9" id="KW-1185">Reference proteome</keyword>
<dbReference type="EMBL" id="JAMLDX010000022">
    <property type="protein sequence ID" value="MCP3732736.1"/>
    <property type="molecule type" value="Genomic_DNA"/>
</dbReference>
<evidence type="ECO:0000256" key="4">
    <source>
        <dbReference type="ARBA" id="ARBA00022989"/>
    </source>
</evidence>
<dbReference type="InterPro" id="IPR036259">
    <property type="entry name" value="MFS_trans_sf"/>
</dbReference>
<keyword evidence="3 6" id="KW-0812">Transmembrane</keyword>
<evidence type="ECO:0000256" key="1">
    <source>
        <dbReference type="ARBA" id="ARBA00004141"/>
    </source>
</evidence>
<accession>A0A9X2HK73</accession>
<gene>
    <name evidence="8" type="ORF">M9978_20160</name>
</gene>
<dbReference type="Pfam" id="PF07690">
    <property type="entry name" value="MFS_1"/>
    <property type="match status" value="1"/>
</dbReference>